<evidence type="ECO:0000256" key="4">
    <source>
        <dbReference type="ARBA" id="ARBA00023125"/>
    </source>
</evidence>
<dbReference type="InterPro" id="IPR001867">
    <property type="entry name" value="OmpR/PhoB-type_DNA-bd"/>
</dbReference>
<dbReference type="SMART" id="SM00862">
    <property type="entry name" value="Trans_reg_C"/>
    <property type="match status" value="1"/>
</dbReference>
<dbReference type="GO" id="GO:0006355">
    <property type="term" value="P:regulation of DNA-templated transcription"/>
    <property type="evidence" value="ECO:0007669"/>
    <property type="project" value="InterPro"/>
</dbReference>
<dbReference type="EMBL" id="WPOC01000008">
    <property type="protein sequence ID" value="MVN15090.1"/>
    <property type="molecule type" value="Genomic_DNA"/>
</dbReference>
<evidence type="ECO:0000259" key="7">
    <source>
        <dbReference type="PROSITE" id="PS51755"/>
    </source>
</evidence>
<dbReference type="PANTHER" id="PTHR48111:SF4">
    <property type="entry name" value="DNA-BINDING DUAL TRANSCRIPTIONAL REGULATOR OMPR"/>
    <property type="match status" value="1"/>
</dbReference>
<dbReference type="InterPro" id="IPR016032">
    <property type="entry name" value="Sig_transdc_resp-reg_C-effctor"/>
</dbReference>
<dbReference type="InterPro" id="IPR036388">
    <property type="entry name" value="WH-like_DNA-bd_sf"/>
</dbReference>
<evidence type="ECO:0000256" key="1">
    <source>
        <dbReference type="ARBA" id="ARBA00022553"/>
    </source>
</evidence>
<evidence type="ECO:0000256" key="5">
    <source>
        <dbReference type="ARBA" id="ARBA00023163"/>
    </source>
</evidence>
<evidence type="ECO:0000313" key="9">
    <source>
        <dbReference type="Proteomes" id="UP000468327"/>
    </source>
</evidence>
<dbReference type="AlphaFoldDB" id="A0A6N8II94"/>
<evidence type="ECO:0000313" key="8">
    <source>
        <dbReference type="EMBL" id="MVN15090.1"/>
    </source>
</evidence>
<dbReference type="FunFam" id="1.10.10.10:FF:000018">
    <property type="entry name" value="DNA-binding response regulator ResD"/>
    <property type="match status" value="1"/>
</dbReference>
<organism evidence="8 9">
    <name type="scientific">Gordonibacter urolithinfaciens</name>
    <dbReference type="NCBI Taxonomy" id="1335613"/>
    <lineage>
        <taxon>Bacteria</taxon>
        <taxon>Bacillati</taxon>
        <taxon>Actinomycetota</taxon>
        <taxon>Coriobacteriia</taxon>
        <taxon>Eggerthellales</taxon>
        <taxon>Eggerthellaceae</taxon>
        <taxon>Gordonibacter</taxon>
    </lineage>
</organism>
<dbReference type="GO" id="GO:0005829">
    <property type="term" value="C:cytosol"/>
    <property type="evidence" value="ECO:0007669"/>
    <property type="project" value="TreeGrafter"/>
</dbReference>
<protein>
    <submittedName>
        <fullName evidence="8">Transcriptional regulator</fullName>
    </submittedName>
</protein>
<keyword evidence="1" id="KW-0597">Phosphoprotein</keyword>
<keyword evidence="2" id="KW-0902">Two-component regulatory system</keyword>
<feature type="domain" description="OmpR/PhoB-type" evidence="7">
    <location>
        <begin position="132"/>
        <end position="229"/>
    </location>
</feature>
<dbReference type="Pfam" id="PF00486">
    <property type="entry name" value="Trans_reg_C"/>
    <property type="match status" value="1"/>
</dbReference>
<keyword evidence="3" id="KW-0805">Transcription regulation</keyword>
<dbReference type="Gene3D" id="1.10.10.10">
    <property type="entry name" value="Winged helix-like DNA-binding domain superfamily/Winged helix DNA-binding domain"/>
    <property type="match status" value="1"/>
</dbReference>
<dbReference type="GO" id="GO:0000976">
    <property type="term" value="F:transcription cis-regulatory region binding"/>
    <property type="evidence" value="ECO:0007669"/>
    <property type="project" value="TreeGrafter"/>
</dbReference>
<proteinExistence type="predicted"/>
<dbReference type="PROSITE" id="PS51755">
    <property type="entry name" value="OMPR_PHOB"/>
    <property type="match status" value="1"/>
</dbReference>
<sequence length="229" mass="24839">MGGGHSVRKSVIFVADSLDNAHKFQQVLSGLDVEVAAGSSAQLKNLLVQHPGYDLVVYEARGEALGRVAQAESLLLEDGSAALLVIVGEDQLGELRLPVQVKSDFVVHGASPDECAARIRQLLWPGNESSASDFVAVDALTINLATYQVNVAGEPLDLTYLEYALLAFLVTHPGRTYSRDALLRRVWGFDYYGGSRTVDVHVRRVRAKLGPDLAQHLETVRGVGYLWSA</sequence>
<evidence type="ECO:0000256" key="2">
    <source>
        <dbReference type="ARBA" id="ARBA00023012"/>
    </source>
</evidence>
<dbReference type="GO" id="GO:0000156">
    <property type="term" value="F:phosphorelay response regulator activity"/>
    <property type="evidence" value="ECO:0007669"/>
    <property type="project" value="TreeGrafter"/>
</dbReference>
<reference evidence="8 9" key="1">
    <citation type="submission" date="2019-11" db="EMBL/GenBank/DDBJ databases">
        <title>Whole genome shotgun sequencing (WGS) data from Adlercreutzia equolifaciens ResAG-91, Eggerthella lenta MRI-F36, MRI-F37, MRI-F40, ResAG-49, ResAG-88, ResAG-121, ResAG-145, and Gordonibacter sp. ResAG-5, ResAG-26, ResAG-43, ResAG-50, ResAG-59.</title>
        <authorList>
            <person name="Stoll D.A."/>
            <person name="Danylec N."/>
            <person name="Franz C.M.A.P."/>
            <person name="Huch M."/>
        </authorList>
    </citation>
    <scope>NUCLEOTIDE SEQUENCE [LARGE SCALE GENOMIC DNA]</scope>
    <source>
        <strain evidence="8 9">ResAG-59</strain>
    </source>
</reference>
<feature type="DNA-binding region" description="OmpR/PhoB-type" evidence="6">
    <location>
        <begin position="132"/>
        <end position="229"/>
    </location>
</feature>
<keyword evidence="4 6" id="KW-0238">DNA-binding</keyword>
<dbReference type="Proteomes" id="UP000468327">
    <property type="component" value="Unassembled WGS sequence"/>
</dbReference>
<keyword evidence="5" id="KW-0804">Transcription</keyword>
<evidence type="ECO:0000256" key="6">
    <source>
        <dbReference type="PROSITE-ProRule" id="PRU01091"/>
    </source>
</evidence>
<name>A0A6N8II94_9ACTN</name>
<keyword evidence="9" id="KW-1185">Reference proteome</keyword>
<accession>A0A6N8II94</accession>
<dbReference type="GO" id="GO:0032993">
    <property type="term" value="C:protein-DNA complex"/>
    <property type="evidence" value="ECO:0007669"/>
    <property type="project" value="TreeGrafter"/>
</dbReference>
<dbReference type="Gene3D" id="3.40.50.2300">
    <property type="match status" value="1"/>
</dbReference>
<dbReference type="PANTHER" id="PTHR48111">
    <property type="entry name" value="REGULATOR OF RPOS"/>
    <property type="match status" value="1"/>
</dbReference>
<evidence type="ECO:0000256" key="3">
    <source>
        <dbReference type="ARBA" id="ARBA00023015"/>
    </source>
</evidence>
<comment type="caution">
    <text evidence="8">The sequence shown here is derived from an EMBL/GenBank/DDBJ whole genome shotgun (WGS) entry which is preliminary data.</text>
</comment>
<dbReference type="InterPro" id="IPR039420">
    <property type="entry name" value="WalR-like"/>
</dbReference>
<dbReference type="SUPFAM" id="SSF46894">
    <property type="entry name" value="C-terminal effector domain of the bipartite response regulators"/>
    <property type="match status" value="1"/>
</dbReference>
<dbReference type="CDD" id="cd00383">
    <property type="entry name" value="trans_reg_C"/>
    <property type="match status" value="1"/>
</dbReference>
<gene>
    <name evidence="8" type="ORF">GO738_06940</name>
</gene>